<accession>A0ABQ2J4Z9</accession>
<dbReference type="Proteomes" id="UP000645517">
    <property type="component" value="Unassembled WGS sequence"/>
</dbReference>
<gene>
    <name evidence="3" type="ORF">GCM10010842_24980</name>
</gene>
<keyword evidence="4" id="KW-1185">Reference proteome</keyword>
<evidence type="ECO:0000256" key="2">
    <source>
        <dbReference type="HAMAP-Rule" id="MF_00758"/>
    </source>
</evidence>
<evidence type="ECO:0000313" key="4">
    <source>
        <dbReference type="Proteomes" id="UP000645517"/>
    </source>
</evidence>
<dbReference type="PANTHER" id="PTHR30327">
    <property type="entry name" value="UNCHARACTERIZED PROTEIN YQGE"/>
    <property type="match status" value="1"/>
</dbReference>
<dbReference type="SUPFAM" id="SSF143456">
    <property type="entry name" value="VC0467-like"/>
    <property type="match status" value="1"/>
</dbReference>
<dbReference type="InterPro" id="IPR003774">
    <property type="entry name" value="AlgH-like"/>
</dbReference>
<evidence type="ECO:0000256" key="1">
    <source>
        <dbReference type="ARBA" id="ARBA00009600"/>
    </source>
</evidence>
<comment type="similarity">
    <text evidence="1 2">Belongs to the UPF0301 (AlgH) family.</text>
</comment>
<dbReference type="HAMAP" id="MF_00758">
    <property type="entry name" value="UPF0301"/>
    <property type="match status" value="1"/>
</dbReference>
<dbReference type="EMBL" id="BMOR01000010">
    <property type="protein sequence ID" value="GGN40269.1"/>
    <property type="molecule type" value="Genomic_DNA"/>
</dbReference>
<name>A0ABQ2J4Z9_9DEIO</name>
<proteinExistence type="inferred from homology"/>
<dbReference type="Gene3D" id="3.40.1740.10">
    <property type="entry name" value="VC0467-like"/>
    <property type="match status" value="1"/>
</dbReference>
<protein>
    <recommendedName>
        <fullName evidence="2">UPF0301 protein GCM10010842_24980</fullName>
    </recommendedName>
</protein>
<comment type="caution">
    <text evidence="3">The sequence shown here is derived from an EMBL/GenBank/DDBJ whole genome shotgun (WGS) entry which is preliminary data.</text>
</comment>
<dbReference type="PANTHER" id="PTHR30327:SF1">
    <property type="entry name" value="UPF0301 PROTEIN YQGE"/>
    <property type="match status" value="1"/>
</dbReference>
<dbReference type="Pfam" id="PF02622">
    <property type="entry name" value="DUF179"/>
    <property type="match status" value="1"/>
</dbReference>
<evidence type="ECO:0000313" key="3">
    <source>
        <dbReference type="EMBL" id="GGN40269.1"/>
    </source>
</evidence>
<organism evidence="3 4">
    <name type="scientific">Deinococcus daejeonensis</name>
    <dbReference type="NCBI Taxonomy" id="1007098"/>
    <lineage>
        <taxon>Bacteria</taxon>
        <taxon>Thermotogati</taxon>
        <taxon>Deinococcota</taxon>
        <taxon>Deinococci</taxon>
        <taxon>Deinococcales</taxon>
        <taxon>Deinococcaceae</taxon>
        <taxon>Deinococcus</taxon>
    </lineage>
</organism>
<reference evidence="4" key="1">
    <citation type="journal article" date="2019" name="Int. J. Syst. Evol. Microbiol.">
        <title>The Global Catalogue of Microorganisms (GCM) 10K type strain sequencing project: providing services to taxonomists for standard genome sequencing and annotation.</title>
        <authorList>
            <consortium name="The Broad Institute Genomics Platform"/>
            <consortium name="The Broad Institute Genome Sequencing Center for Infectious Disease"/>
            <person name="Wu L."/>
            <person name="Ma J."/>
        </authorList>
    </citation>
    <scope>NUCLEOTIDE SEQUENCE [LARGE SCALE GENOMIC DNA]</scope>
    <source>
        <strain evidence="4">JCM 16918</strain>
    </source>
</reference>
<sequence length="177" mass="19143">MRMSAPVTFLVASPHLRGSLFEGTVILLLEHDTKGAMGLIVNAPMTQSVQELMPELAGHPEVAWLGGPVDPTLGWCLYAQPVDMEGELRLLPGLTVSSSLDVLRAVERSGQPFMLVLGYAGWGAGQLTEEAREGTWVWVEQSTPELLWDVPAEERWQSALDRLGVDASRIVPGGAQA</sequence>